<evidence type="ECO:0000313" key="2">
    <source>
        <dbReference type="Proteomes" id="UP000298138"/>
    </source>
</evidence>
<protein>
    <submittedName>
        <fullName evidence="1">Uncharacterized protein</fullName>
    </submittedName>
</protein>
<organism evidence="1 2">
    <name type="scientific">Ascodesmis nigricans</name>
    <dbReference type="NCBI Taxonomy" id="341454"/>
    <lineage>
        <taxon>Eukaryota</taxon>
        <taxon>Fungi</taxon>
        <taxon>Dikarya</taxon>
        <taxon>Ascomycota</taxon>
        <taxon>Pezizomycotina</taxon>
        <taxon>Pezizomycetes</taxon>
        <taxon>Pezizales</taxon>
        <taxon>Ascodesmidaceae</taxon>
        <taxon>Ascodesmis</taxon>
    </lineage>
</organism>
<accession>A0A4S2MKB7</accession>
<reference evidence="1 2" key="1">
    <citation type="submission" date="2019-04" db="EMBL/GenBank/DDBJ databases">
        <title>Comparative genomics and transcriptomics to analyze fruiting body development in filamentous ascomycetes.</title>
        <authorList>
            <consortium name="DOE Joint Genome Institute"/>
            <person name="Lutkenhaus R."/>
            <person name="Traeger S."/>
            <person name="Breuer J."/>
            <person name="Kuo A."/>
            <person name="Lipzen A."/>
            <person name="Pangilinan J."/>
            <person name="Dilworth D."/>
            <person name="Sandor L."/>
            <person name="Poggeler S."/>
            <person name="Barry K."/>
            <person name="Grigoriev I.V."/>
            <person name="Nowrousian M."/>
        </authorList>
    </citation>
    <scope>NUCLEOTIDE SEQUENCE [LARGE SCALE GENOMIC DNA]</scope>
    <source>
        <strain evidence="1 2">CBS 389.68</strain>
    </source>
</reference>
<sequence length="212" mass="24189">MEDIKTRGEEIKQRLMMSDLVKRRGRIAQTDFGDTPEMRQIDDTWGKKLQGCCMVKGNGCFQKLYTWVEMRDIPKTTLSASSRVNRTSDGMFRYAGLMLEQLKRKSNRRKVNILQSLSDGLRNMYALALQQLLLEYEELRNTTFLFLCGALKSVTVEEIAYANAVSPGQKFDPEGISFASKDEILRACGLLVEMFRGTTQPLGWIACHAREL</sequence>
<dbReference type="OrthoDB" id="1577640at2759"/>
<dbReference type="InParanoid" id="A0A4S2MKB7"/>
<dbReference type="Proteomes" id="UP000298138">
    <property type="component" value="Unassembled WGS sequence"/>
</dbReference>
<gene>
    <name evidence="1" type="ORF">EX30DRAFT_351839</name>
</gene>
<dbReference type="EMBL" id="ML220153">
    <property type="protein sequence ID" value="TGZ77446.1"/>
    <property type="molecule type" value="Genomic_DNA"/>
</dbReference>
<evidence type="ECO:0000313" key="1">
    <source>
        <dbReference type="EMBL" id="TGZ77446.1"/>
    </source>
</evidence>
<keyword evidence="2" id="KW-1185">Reference proteome</keyword>
<proteinExistence type="predicted"/>
<dbReference type="AlphaFoldDB" id="A0A4S2MKB7"/>
<name>A0A4S2MKB7_9PEZI</name>